<name>A0A2J6QQI7_9HELO</name>
<keyword evidence="2" id="KW-1185">Reference proteome</keyword>
<dbReference type="AlphaFoldDB" id="A0A2J6QQI7"/>
<protein>
    <submittedName>
        <fullName evidence="1">Uncharacterized protein</fullName>
    </submittedName>
</protein>
<accession>A0A2J6QQI7</accession>
<dbReference type="EMBL" id="KZ613464">
    <property type="protein sequence ID" value="PMD28526.1"/>
    <property type="molecule type" value="Genomic_DNA"/>
</dbReference>
<proteinExistence type="predicted"/>
<gene>
    <name evidence="1" type="ORF">NA56DRAFT_16718</name>
</gene>
<organism evidence="1 2">
    <name type="scientific">Hyaloscypha hepaticicola</name>
    <dbReference type="NCBI Taxonomy" id="2082293"/>
    <lineage>
        <taxon>Eukaryota</taxon>
        <taxon>Fungi</taxon>
        <taxon>Dikarya</taxon>
        <taxon>Ascomycota</taxon>
        <taxon>Pezizomycotina</taxon>
        <taxon>Leotiomycetes</taxon>
        <taxon>Helotiales</taxon>
        <taxon>Hyaloscyphaceae</taxon>
        <taxon>Hyaloscypha</taxon>
    </lineage>
</organism>
<evidence type="ECO:0000313" key="1">
    <source>
        <dbReference type="EMBL" id="PMD28526.1"/>
    </source>
</evidence>
<reference evidence="1 2" key="1">
    <citation type="submission" date="2016-05" db="EMBL/GenBank/DDBJ databases">
        <title>A degradative enzymes factory behind the ericoid mycorrhizal symbiosis.</title>
        <authorList>
            <consortium name="DOE Joint Genome Institute"/>
            <person name="Martino E."/>
            <person name="Morin E."/>
            <person name="Grelet G."/>
            <person name="Kuo A."/>
            <person name="Kohler A."/>
            <person name="Daghino S."/>
            <person name="Barry K."/>
            <person name="Choi C."/>
            <person name="Cichocki N."/>
            <person name="Clum A."/>
            <person name="Copeland A."/>
            <person name="Hainaut M."/>
            <person name="Haridas S."/>
            <person name="Labutti K."/>
            <person name="Lindquist E."/>
            <person name="Lipzen A."/>
            <person name="Khouja H.-R."/>
            <person name="Murat C."/>
            <person name="Ohm R."/>
            <person name="Olson A."/>
            <person name="Spatafora J."/>
            <person name="Veneault-Fourrey C."/>
            <person name="Henrissat B."/>
            <person name="Grigoriev I."/>
            <person name="Martin F."/>
            <person name="Perotto S."/>
        </authorList>
    </citation>
    <scope>NUCLEOTIDE SEQUENCE [LARGE SCALE GENOMIC DNA]</scope>
    <source>
        <strain evidence="1 2">UAMH 7357</strain>
    </source>
</reference>
<evidence type="ECO:0000313" key="2">
    <source>
        <dbReference type="Proteomes" id="UP000235672"/>
    </source>
</evidence>
<dbReference type="Proteomes" id="UP000235672">
    <property type="component" value="Unassembled WGS sequence"/>
</dbReference>
<sequence>MDLPYDVRTNTTVSHGELPPLWIKVRKNRKVRTRTRFQCNTFDLRQRGRLLGFQREDHVLFSSDFRASPLDRHETSPRESLRRFRVRQASFDNVKSSRGTRIKHKALLIRQSGADNQGIFNVTLSKTSSLRCPNHLVR</sequence>